<gene>
    <name evidence="1" type="ORF">NEIMUCOT_04592</name>
</gene>
<comment type="caution">
    <text evidence="1">The sequence shown here is derived from an EMBL/GenBank/DDBJ whole genome shotgun (WGS) entry which is preliminary data.</text>
</comment>
<dbReference type="AlphaFoldDB" id="D2ZVF0"/>
<organism evidence="1 2">
    <name type="scientific">Neisseria mucosa (strain ATCC 25996 / DSM 4631 / NCTC 10774 / M26)</name>
    <dbReference type="NCBI Taxonomy" id="546266"/>
    <lineage>
        <taxon>Bacteria</taxon>
        <taxon>Pseudomonadati</taxon>
        <taxon>Pseudomonadota</taxon>
        <taxon>Betaproteobacteria</taxon>
        <taxon>Neisseriales</taxon>
        <taxon>Neisseriaceae</taxon>
        <taxon>Neisseria</taxon>
    </lineage>
</organism>
<protein>
    <submittedName>
        <fullName evidence="1">Uncharacterized protein</fullName>
    </submittedName>
</protein>
<evidence type="ECO:0000313" key="2">
    <source>
        <dbReference type="Proteomes" id="UP000003344"/>
    </source>
</evidence>
<evidence type="ECO:0000313" key="1">
    <source>
        <dbReference type="EMBL" id="EFC88930.1"/>
    </source>
</evidence>
<dbReference type="Proteomes" id="UP000003344">
    <property type="component" value="Unassembled WGS sequence"/>
</dbReference>
<name>D2ZVF0_NEIM2</name>
<sequence>MRQVSIIFSCFFLIFNCLQVKSQRKTRKAEQPYSFYFEM</sequence>
<reference evidence="1 2" key="1">
    <citation type="submission" date="2009-10" db="EMBL/GenBank/DDBJ databases">
        <authorList>
            <person name="Weinstock G."/>
            <person name="Sodergren E."/>
            <person name="Clifton S."/>
            <person name="Fulton L."/>
            <person name="Fulton B."/>
            <person name="Courtney L."/>
            <person name="Fronick C."/>
            <person name="Harrison M."/>
            <person name="Strong C."/>
            <person name="Farmer C."/>
            <person name="Delahaunty K."/>
            <person name="Markovic C."/>
            <person name="Hall O."/>
            <person name="Minx P."/>
            <person name="Tomlinson C."/>
            <person name="Mitreva M."/>
            <person name="Nelson J."/>
            <person name="Hou S."/>
            <person name="Wollam A."/>
            <person name="Pepin K.H."/>
            <person name="Johnson M."/>
            <person name="Bhonagiri V."/>
            <person name="Nash W.E."/>
            <person name="Warren W."/>
            <person name="Chinwalla A."/>
            <person name="Mardis E.R."/>
            <person name="Wilson R.K."/>
        </authorList>
    </citation>
    <scope>NUCLEOTIDE SEQUENCE [LARGE SCALE GENOMIC DNA]</scope>
    <source>
        <strain evidence="2">ATCC 25996 / DSM 4631 / NCTC 10774 / M26</strain>
    </source>
</reference>
<dbReference type="EMBL" id="ACDX02000005">
    <property type="protein sequence ID" value="EFC88930.1"/>
    <property type="molecule type" value="Genomic_DNA"/>
</dbReference>
<accession>D2ZVF0</accession>
<proteinExistence type="predicted"/>